<reference evidence="7 8" key="1">
    <citation type="journal article" date="2021" name="J. Hered.">
        <title>A chromosome-level genome assembly of the parasitoid wasp, Cotesia glomerata (Hymenoptera: Braconidae).</title>
        <authorList>
            <person name="Pinto B.J."/>
            <person name="Weis J.J."/>
            <person name="Gamble T."/>
            <person name="Ode P.J."/>
            <person name="Paul R."/>
            <person name="Zaspel J.M."/>
        </authorList>
    </citation>
    <scope>NUCLEOTIDE SEQUENCE [LARGE SCALE GENOMIC DNA]</scope>
    <source>
        <strain evidence="7">CgM1</strain>
    </source>
</reference>
<sequence length="199" mass="22648">MHSKTLKLTTCLLLGLVSIIGDKLVSYNNNNHFLKAVIDNATHGIVAGLSWTLIVLLQNEPIAKNLPSILFCIFLSSLIDVDHFVEAKSFNIKDATNLDHRPFFHCTTLPIIIWAVLLVVSKLASENLYNLNYCAWILLTSFLSHHIRDATRRGLWVPPFGSTGKIPYYFYVLLTMLFPYFVYLSMEKYQKIIPSVDNV</sequence>
<evidence type="ECO:0000256" key="4">
    <source>
        <dbReference type="ARBA" id="ARBA00022989"/>
    </source>
</evidence>
<accession>A0AAV7ILP3</accession>
<proteinExistence type="predicted"/>
<organism evidence="7 8">
    <name type="scientific">Cotesia glomerata</name>
    <name type="common">Lepidopteran parasitic wasp</name>
    <name type="synonym">Apanteles glomeratus</name>
    <dbReference type="NCBI Taxonomy" id="32391"/>
    <lineage>
        <taxon>Eukaryota</taxon>
        <taxon>Metazoa</taxon>
        <taxon>Ecdysozoa</taxon>
        <taxon>Arthropoda</taxon>
        <taxon>Hexapoda</taxon>
        <taxon>Insecta</taxon>
        <taxon>Pterygota</taxon>
        <taxon>Neoptera</taxon>
        <taxon>Endopterygota</taxon>
        <taxon>Hymenoptera</taxon>
        <taxon>Apocrita</taxon>
        <taxon>Ichneumonoidea</taxon>
        <taxon>Braconidae</taxon>
        <taxon>Microgastrinae</taxon>
        <taxon>Cotesia</taxon>
    </lineage>
</organism>
<evidence type="ECO:0000256" key="5">
    <source>
        <dbReference type="ARBA" id="ARBA00023136"/>
    </source>
</evidence>
<keyword evidence="8" id="KW-1185">Reference proteome</keyword>
<evidence type="ECO:0000256" key="3">
    <source>
        <dbReference type="ARBA" id="ARBA00022692"/>
    </source>
</evidence>
<name>A0AAV7ILP3_COTGL</name>
<protein>
    <recommendedName>
        <fullName evidence="2">Transmembrane protein 267</fullName>
    </recommendedName>
</protein>
<keyword evidence="3 6" id="KW-0812">Transmembrane</keyword>
<evidence type="ECO:0000313" key="8">
    <source>
        <dbReference type="Proteomes" id="UP000826195"/>
    </source>
</evidence>
<dbReference type="AlphaFoldDB" id="A0AAV7ILP3"/>
<dbReference type="PANTHER" id="PTHR13628">
    <property type="entry name" value="TRANSMEMBRANE PROTEIN 267"/>
    <property type="match status" value="1"/>
</dbReference>
<feature type="transmembrane region" description="Helical" evidence="6">
    <location>
        <begin position="168"/>
        <end position="186"/>
    </location>
</feature>
<evidence type="ECO:0000313" key="7">
    <source>
        <dbReference type="EMBL" id="KAH0554473.1"/>
    </source>
</evidence>
<dbReference type="PANTHER" id="PTHR13628:SF1">
    <property type="entry name" value="TRANSMEMBRANE PROTEIN 267"/>
    <property type="match status" value="1"/>
</dbReference>
<evidence type="ECO:0000256" key="2">
    <source>
        <dbReference type="ARBA" id="ARBA00013977"/>
    </source>
</evidence>
<evidence type="ECO:0000256" key="1">
    <source>
        <dbReference type="ARBA" id="ARBA00004141"/>
    </source>
</evidence>
<feature type="transmembrane region" description="Helical" evidence="6">
    <location>
        <begin position="102"/>
        <end position="121"/>
    </location>
</feature>
<comment type="caution">
    <text evidence="7">The sequence shown here is derived from an EMBL/GenBank/DDBJ whole genome shotgun (WGS) entry which is preliminary data.</text>
</comment>
<keyword evidence="4 6" id="KW-1133">Transmembrane helix</keyword>
<evidence type="ECO:0000256" key="6">
    <source>
        <dbReference type="SAM" id="Phobius"/>
    </source>
</evidence>
<dbReference type="EMBL" id="JAHXZJ010001119">
    <property type="protein sequence ID" value="KAH0554473.1"/>
    <property type="molecule type" value="Genomic_DNA"/>
</dbReference>
<gene>
    <name evidence="7" type="ORF">KQX54_010895</name>
</gene>
<keyword evidence="5 6" id="KW-0472">Membrane</keyword>
<comment type="subcellular location">
    <subcellularLocation>
        <location evidence="1">Membrane</location>
        <topology evidence="1">Multi-pass membrane protein</topology>
    </subcellularLocation>
</comment>
<dbReference type="Proteomes" id="UP000826195">
    <property type="component" value="Unassembled WGS sequence"/>
</dbReference>
<dbReference type="GO" id="GO:0016020">
    <property type="term" value="C:membrane"/>
    <property type="evidence" value="ECO:0007669"/>
    <property type="project" value="UniProtKB-SubCell"/>
</dbReference>
<dbReference type="InterPro" id="IPR026572">
    <property type="entry name" value="TMEM267"/>
</dbReference>